<dbReference type="PIRSF" id="PIRSF005461">
    <property type="entry name" value="23S_rRNA_mtase"/>
    <property type="match status" value="1"/>
</dbReference>
<keyword evidence="1" id="KW-0698">rRNA processing</keyword>
<gene>
    <name evidence="6" type="ORF">METZ01_LOCUS301431</name>
</gene>
<evidence type="ECO:0000256" key="4">
    <source>
        <dbReference type="ARBA" id="ARBA00022691"/>
    </source>
</evidence>
<evidence type="ECO:0000256" key="2">
    <source>
        <dbReference type="ARBA" id="ARBA00022603"/>
    </source>
</evidence>
<feature type="non-terminal residue" evidence="6">
    <location>
        <position position="183"/>
    </location>
</feature>
<sequence>MSKNKSSKRWLQTQNKDLYVKKARKLDFRSRAIYKLQEIDEKDQLIKPNYCVVDLGSSPGSWSQYLSGIIDSSGRIIAIDILPMNPIEQVLFISGDFTDEIIQKQCLKEVGEYGADLVISDMAPNLTGIRVTDQSRNMAIAELVYDFSTQILKPGGDLLVKLFEGDGTYEYRQLLKEKFAKVL</sequence>
<accession>A0A382MLD9</accession>
<dbReference type="InterPro" id="IPR029063">
    <property type="entry name" value="SAM-dependent_MTases_sf"/>
</dbReference>
<feature type="non-terminal residue" evidence="6">
    <location>
        <position position="1"/>
    </location>
</feature>
<organism evidence="6">
    <name type="scientific">marine metagenome</name>
    <dbReference type="NCBI Taxonomy" id="408172"/>
    <lineage>
        <taxon>unclassified sequences</taxon>
        <taxon>metagenomes</taxon>
        <taxon>ecological metagenomes</taxon>
    </lineage>
</organism>
<dbReference type="Pfam" id="PF01728">
    <property type="entry name" value="FtsJ"/>
    <property type="match status" value="1"/>
</dbReference>
<dbReference type="GO" id="GO:0008650">
    <property type="term" value="F:rRNA (uridine-2'-O-)-methyltransferase activity"/>
    <property type="evidence" value="ECO:0007669"/>
    <property type="project" value="TreeGrafter"/>
</dbReference>
<protein>
    <recommendedName>
        <fullName evidence="5">Ribosomal RNA methyltransferase FtsJ domain-containing protein</fullName>
    </recommendedName>
</protein>
<dbReference type="AlphaFoldDB" id="A0A382MLD9"/>
<dbReference type="PANTHER" id="PTHR10920">
    <property type="entry name" value="RIBOSOMAL RNA METHYLTRANSFERASE"/>
    <property type="match status" value="1"/>
</dbReference>
<dbReference type="InterPro" id="IPR015507">
    <property type="entry name" value="rRNA-MeTfrase_E"/>
</dbReference>
<evidence type="ECO:0000313" key="6">
    <source>
        <dbReference type="EMBL" id="SVC48577.1"/>
    </source>
</evidence>
<keyword evidence="2" id="KW-0489">Methyltransferase</keyword>
<dbReference type="EMBL" id="UINC01093837">
    <property type="protein sequence ID" value="SVC48577.1"/>
    <property type="molecule type" value="Genomic_DNA"/>
</dbReference>
<evidence type="ECO:0000259" key="5">
    <source>
        <dbReference type="Pfam" id="PF01728"/>
    </source>
</evidence>
<evidence type="ECO:0000256" key="1">
    <source>
        <dbReference type="ARBA" id="ARBA00022552"/>
    </source>
</evidence>
<name>A0A382MLD9_9ZZZZ</name>
<dbReference type="SUPFAM" id="SSF53335">
    <property type="entry name" value="S-adenosyl-L-methionine-dependent methyltransferases"/>
    <property type="match status" value="1"/>
</dbReference>
<proteinExistence type="predicted"/>
<reference evidence="6" key="1">
    <citation type="submission" date="2018-05" db="EMBL/GenBank/DDBJ databases">
        <authorList>
            <person name="Lanie J.A."/>
            <person name="Ng W.-L."/>
            <person name="Kazmierczak K.M."/>
            <person name="Andrzejewski T.M."/>
            <person name="Davidsen T.M."/>
            <person name="Wayne K.J."/>
            <person name="Tettelin H."/>
            <person name="Glass J.I."/>
            <person name="Rusch D."/>
            <person name="Podicherti R."/>
            <person name="Tsui H.-C.T."/>
            <person name="Winkler M.E."/>
        </authorList>
    </citation>
    <scope>NUCLEOTIDE SEQUENCE</scope>
</reference>
<dbReference type="InterPro" id="IPR050082">
    <property type="entry name" value="RNA_methyltr_RlmE"/>
</dbReference>
<keyword evidence="3" id="KW-0808">Transferase</keyword>
<dbReference type="Gene3D" id="3.40.50.150">
    <property type="entry name" value="Vaccinia Virus protein VP39"/>
    <property type="match status" value="1"/>
</dbReference>
<dbReference type="InterPro" id="IPR002877">
    <property type="entry name" value="RNA_MeTrfase_FtsJ_dom"/>
</dbReference>
<evidence type="ECO:0000256" key="3">
    <source>
        <dbReference type="ARBA" id="ARBA00022679"/>
    </source>
</evidence>
<keyword evidence="4" id="KW-0949">S-adenosyl-L-methionine</keyword>
<dbReference type="PANTHER" id="PTHR10920:SF18">
    <property type="entry name" value="RRNA METHYLTRANSFERASE 2, MITOCHONDRIAL"/>
    <property type="match status" value="1"/>
</dbReference>
<feature type="domain" description="Ribosomal RNA methyltransferase FtsJ" evidence="5">
    <location>
        <begin position="28"/>
        <end position="182"/>
    </location>
</feature>